<dbReference type="InterPro" id="IPR040591">
    <property type="entry name" value="RqcP2_RBD"/>
</dbReference>
<dbReference type="Pfam" id="PF21278">
    <property type="entry name" value="YlmH_1st"/>
    <property type="match status" value="1"/>
</dbReference>
<dbReference type="Gene3D" id="3.30.70.330">
    <property type="match status" value="1"/>
</dbReference>
<dbReference type="AlphaFoldDB" id="A0A0F2E2G0"/>
<gene>
    <name evidence="1" type="ORF">B7725_02580</name>
</gene>
<dbReference type="OrthoDB" id="9812787at2"/>
<dbReference type="Proteomes" id="UP000193030">
    <property type="component" value="Unassembled WGS sequence"/>
</dbReference>
<protein>
    <submittedName>
        <fullName evidence="1">RNA-binding protein</fullName>
    </submittedName>
</protein>
<dbReference type="EMBL" id="NCUG01000015">
    <property type="protein sequence ID" value="ORO49418.1"/>
    <property type="molecule type" value="Genomic_DNA"/>
</dbReference>
<dbReference type="InterPro" id="IPR002942">
    <property type="entry name" value="S4_RNA-bd"/>
</dbReference>
<dbReference type="InterPro" id="IPR036986">
    <property type="entry name" value="S4_RNA-bd_sf"/>
</dbReference>
<proteinExistence type="predicted"/>
<dbReference type="PANTHER" id="PTHR13633:SF3">
    <property type="entry name" value="MITOCHONDRIAL TRANSCRIPTION RESCUE FACTOR 1"/>
    <property type="match status" value="1"/>
</dbReference>
<organism evidence="1 2">
    <name type="scientific">Streptococcus oralis subsp. tigurinus</name>
    <dbReference type="NCBI Taxonomy" id="1077464"/>
    <lineage>
        <taxon>Bacteria</taxon>
        <taxon>Bacillati</taxon>
        <taxon>Bacillota</taxon>
        <taxon>Bacilli</taxon>
        <taxon>Lactobacillales</taxon>
        <taxon>Streptococcaceae</taxon>
        <taxon>Streptococcus</taxon>
    </lineage>
</organism>
<dbReference type="RefSeq" id="WP_000217811.1">
    <property type="nucleotide sequence ID" value="NZ_JASHEA010000003.1"/>
</dbReference>
<dbReference type="CDD" id="cd00165">
    <property type="entry name" value="S4"/>
    <property type="match status" value="1"/>
</dbReference>
<comment type="caution">
    <text evidence="1">The sequence shown here is derived from an EMBL/GenBank/DDBJ whole genome shotgun (WGS) entry which is preliminary data.</text>
</comment>
<dbReference type="Gene3D" id="3.10.290.10">
    <property type="entry name" value="RNA-binding S4 domain"/>
    <property type="match status" value="1"/>
</dbReference>
<dbReference type="PANTHER" id="PTHR13633">
    <property type="entry name" value="MITOCHONDRIAL TRANSCRIPTION RESCUE FACTOR 1"/>
    <property type="match status" value="1"/>
</dbReference>
<accession>A0A0F2E2G0</accession>
<dbReference type="SMART" id="SM00363">
    <property type="entry name" value="S4"/>
    <property type="match status" value="1"/>
</dbReference>
<dbReference type="SUPFAM" id="SSF55174">
    <property type="entry name" value="Alpha-L RNA-binding motif"/>
    <property type="match status" value="1"/>
</dbReference>
<dbReference type="GO" id="GO:0003723">
    <property type="term" value="F:RNA binding"/>
    <property type="evidence" value="ECO:0007669"/>
    <property type="project" value="InterPro"/>
</dbReference>
<name>A0A0F2E2G0_STROR</name>
<dbReference type="PROSITE" id="PS50889">
    <property type="entry name" value="S4"/>
    <property type="match status" value="1"/>
</dbReference>
<dbReference type="Pfam" id="PF01479">
    <property type="entry name" value="S4"/>
    <property type="match status" value="1"/>
</dbReference>
<dbReference type="InterPro" id="IPR012677">
    <property type="entry name" value="Nucleotide-bd_a/b_plait_sf"/>
</dbReference>
<dbReference type="Pfam" id="PF17774">
    <property type="entry name" value="YlmH_RBD"/>
    <property type="match status" value="1"/>
</dbReference>
<reference evidence="1 2" key="1">
    <citation type="journal article" date="2016" name="Eur. J. Clin. Microbiol. Infect. Dis.">
        <title>Whole genome sequencing as a tool for phylogenetic analysis of clinical strains of Mitis group streptococci.</title>
        <authorList>
            <person name="Rasmussen L.H."/>
            <person name="Dargis R."/>
            <person name="Hojholt K."/>
            <person name="Christensen J.J."/>
            <person name="Skovgaard O."/>
            <person name="Justesen U.S."/>
            <person name="Rosenvinge F.S."/>
            <person name="Moser C."/>
            <person name="Lukjancenko O."/>
            <person name="Rasmussen S."/>
            <person name="Nielsen X.C."/>
        </authorList>
    </citation>
    <scope>NUCLEOTIDE SEQUENCE [LARGE SCALE GENOMIC DNA]</scope>
    <source>
        <strain evidence="1 2">OD_314165_09</strain>
    </source>
</reference>
<dbReference type="Gene3D" id="3.30.1370.160">
    <property type="match status" value="1"/>
</dbReference>
<evidence type="ECO:0000313" key="1">
    <source>
        <dbReference type="EMBL" id="ORO49418.1"/>
    </source>
</evidence>
<evidence type="ECO:0000313" key="2">
    <source>
        <dbReference type="Proteomes" id="UP000193030"/>
    </source>
</evidence>
<dbReference type="InterPro" id="IPR048443">
    <property type="entry name" value="RqcP2_N"/>
</dbReference>
<sequence>MTVNRAIYQHFSQDDIPFIDKGLEWIKRVEDTYAPVLTPFINPHQEQILRVLAGTYGLGCQSSGDFLPTESVRVLLYPDYFEPEISDFEMTLLEICYPSKFEQLSHGKILGTIINQLGIDRKLFGDILVDEKRAQIFVNRDFIPLFQDGIRKIGRLPVSLEERPFTDRIISKIDFREREILVSSFRLDALLSSALKLSRNQTSQLIEKKSVQVNYHLVEKSDYQVAVGDLISVRKFGRLKVVKDNGQTKKDKIKLSIQLLLSK</sequence>